<evidence type="ECO:0000259" key="2">
    <source>
        <dbReference type="Pfam" id="PF00857"/>
    </source>
</evidence>
<dbReference type="Pfam" id="PF00857">
    <property type="entry name" value="Isochorismatase"/>
    <property type="match status" value="1"/>
</dbReference>
<sequence>MDAVAPKAGDVVLPKTRHNFFAWTELGPVLRSLRVERLIVAGLQTDVCVEATVRAGLEHNFSVAVAENAVSTDGPDLHFASLNSMRVIYVEVGTWRELIKPNAPWDRAFRTPHYGRNPEYWSCSSKAESAALRLSDHRDMSGGDVRGDLRRYCQLTIEARLFTKTNPVLSGG</sequence>
<evidence type="ECO:0000313" key="3">
    <source>
        <dbReference type="EMBL" id="WTY33589.1"/>
    </source>
</evidence>
<dbReference type="PANTHER" id="PTHR43540:SF1">
    <property type="entry name" value="ISOCHORISMATASE HYDROLASE"/>
    <property type="match status" value="1"/>
</dbReference>
<dbReference type="SUPFAM" id="SSF52499">
    <property type="entry name" value="Isochorismatase-like hydrolases"/>
    <property type="match status" value="1"/>
</dbReference>
<proteinExistence type="predicted"/>
<dbReference type="InterPro" id="IPR036380">
    <property type="entry name" value="Isochorismatase-like_sf"/>
</dbReference>
<feature type="domain" description="Isochorismatase-like" evidence="2">
    <location>
        <begin position="2"/>
        <end position="96"/>
    </location>
</feature>
<reference evidence="3 4" key="1">
    <citation type="submission" date="2022-10" db="EMBL/GenBank/DDBJ databases">
        <title>The complete genomes of actinobacterial strains from the NBC collection.</title>
        <authorList>
            <person name="Joergensen T.S."/>
            <person name="Alvarez Arevalo M."/>
            <person name="Sterndorff E.B."/>
            <person name="Faurdal D."/>
            <person name="Vuksanovic O."/>
            <person name="Mourched A.-S."/>
            <person name="Charusanti P."/>
            <person name="Shaw S."/>
            <person name="Blin K."/>
            <person name="Weber T."/>
        </authorList>
    </citation>
    <scope>NUCLEOTIDE SEQUENCE [LARGE SCALE GENOMIC DNA]</scope>
    <source>
        <strain evidence="3 4">NBC_01413</strain>
    </source>
</reference>
<dbReference type="Proteomes" id="UP001621418">
    <property type="component" value="Chromosome"/>
</dbReference>
<dbReference type="PANTHER" id="PTHR43540">
    <property type="entry name" value="PEROXYUREIDOACRYLATE/UREIDOACRYLATE AMIDOHYDROLASE-RELATED"/>
    <property type="match status" value="1"/>
</dbReference>
<accession>A0ABZ1N104</accession>
<evidence type="ECO:0000313" key="4">
    <source>
        <dbReference type="Proteomes" id="UP001621418"/>
    </source>
</evidence>
<gene>
    <name evidence="3" type="ORF">OG308_19850</name>
</gene>
<dbReference type="InterPro" id="IPR000868">
    <property type="entry name" value="Isochorismatase-like_dom"/>
</dbReference>
<dbReference type="CDD" id="cd00431">
    <property type="entry name" value="cysteine_hydrolases"/>
    <property type="match status" value="1"/>
</dbReference>
<keyword evidence="1 3" id="KW-0378">Hydrolase</keyword>
<organism evidence="3 4">
    <name type="scientific">Nocardia salmonicida</name>
    <dbReference type="NCBI Taxonomy" id="53431"/>
    <lineage>
        <taxon>Bacteria</taxon>
        <taxon>Bacillati</taxon>
        <taxon>Actinomycetota</taxon>
        <taxon>Actinomycetes</taxon>
        <taxon>Mycobacteriales</taxon>
        <taxon>Nocardiaceae</taxon>
        <taxon>Nocardia</taxon>
    </lineage>
</organism>
<dbReference type="GO" id="GO:0016787">
    <property type="term" value="F:hydrolase activity"/>
    <property type="evidence" value="ECO:0007669"/>
    <property type="project" value="UniProtKB-KW"/>
</dbReference>
<protein>
    <submittedName>
        <fullName evidence="3">Cysteine hydrolase</fullName>
    </submittedName>
</protein>
<evidence type="ECO:0000256" key="1">
    <source>
        <dbReference type="ARBA" id="ARBA00022801"/>
    </source>
</evidence>
<keyword evidence="4" id="KW-1185">Reference proteome</keyword>
<dbReference type="Gene3D" id="3.40.50.850">
    <property type="entry name" value="Isochorismatase-like"/>
    <property type="match status" value="1"/>
</dbReference>
<dbReference type="RefSeq" id="WP_405145804.1">
    <property type="nucleotide sequence ID" value="NZ_CP109527.1"/>
</dbReference>
<dbReference type="EMBL" id="CP109527">
    <property type="protein sequence ID" value="WTY33589.1"/>
    <property type="molecule type" value="Genomic_DNA"/>
</dbReference>
<dbReference type="InterPro" id="IPR050272">
    <property type="entry name" value="Isochorismatase-like_hydrls"/>
</dbReference>
<name>A0ABZ1N104_9NOCA</name>